<accession>A0A9D2EN75</accession>
<keyword evidence="1" id="KW-0472">Membrane</keyword>
<feature type="transmembrane region" description="Helical" evidence="1">
    <location>
        <begin position="223"/>
        <end position="246"/>
    </location>
</feature>
<feature type="transmembrane region" description="Helical" evidence="1">
    <location>
        <begin position="101"/>
        <end position="124"/>
    </location>
</feature>
<proteinExistence type="predicted"/>
<dbReference type="AlphaFoldDB" id="A0A9D2EN75"/>
<feature type="domain" description="Peptidase M56" evidence="2">
    <location>
        <begin position="101"/>
        <end position="307"/>
    </location>
</feature>
<dbReference type="CDD" id="cd07341">
    <property type="entry name" value="M56_BlaR1_MecR1_like"/>
    <property type="match status" value="1"/>
</dbReference>
<dbReference type="PANTHER" id="PTHR34978:SF3">
    <property type="entry name" value="SLR0241 PROTEIN"/>
    <property type="match status" value="1"/>
</dbReference>
<reference evidence="3" key="2">
    <citation type="submission" date="2021-04" db="EMBL/GenBank/DDBJ databases">
        <authorList>
            <person name="Gilroy R."/>
        </authorList>
    </citation>
    <scope>NUCLEOTIDE SEQUENCE</scope>
    <source>
        <strain evidence="3">CHK179-28034</strain>
    </source>
</reference>
<dbReference type="PANTHER" id="PTHR34978">
    <property type="entry name" value="POSSIBLE SENSOR-TRANSDUCER PROTEIN BLAR"/>
    <property type="match status" value="1"/>
</dbReference>
<dbReference type="Pfam" id="PF05569">
    <property type="entry name" value="Peptidase_M56"/>
    <property type="match status" value="1"/>
</dbReference>
<reference evidence="3" key="1">
    <citation type="journal article" date="2021" name="PeerJ">
        <title>Extensive microbial diversity within the chicken gut microbiome revealed by metagenomics and culture.</title>
        <authorList>
            <person name="Gilroy R."/>
            <person name="Ravi A."/>
            <person name="Getino M."/>
            <person name="Pursley I."/>
            <person name="Horton D.L."/>
            <person name="Alikhan N.F."/>
            <person name="Baker D."/>
            <person name="Gharbi K."/>
            <person name="Hall N."/>
            <person name="Watson M."/>
            <person name="Adriaenssens E.M."/>
            <person name="Foster-Nyarko E."/>
            <person name="Jarju S."/>
            <person name="Secka A."/>
            <person name="Antonio M."/>
            <person name="Oren A."/>
            <person name="Chaudhuri R.R."/>
            <person name="La Ragione R."/>
            <person name="Hildebrand F."/>
            <person name="Pallen M.J."/>
        </authorList>
    </citation>
    <scope>NUCLEOTIDE SEQUENCE</scope>
    <source>
        <strain evidence="3">CHK179-28034</strain>
    </source>
</reference>
<dbReference type="InterPro" id="IPR008756">
    <property type="entry name" value="Peptidase_M56"/>
</dbReference>
<dbReference type="EMBL" id="DXBR01000107">
    <property type="protein sequence ID" value="HIZ40578.1"/>
    <property type="molecule type" value="Genomic_DNA"/>
</dbReference>
<dbReference type="Proteomes" id="UP000824049">
    <property type="component" value="Unassembled WGS sequence"/>
</dbReference>
<organism evidence="3 4">
    <name type="scientific">Candidatus Anaerobutyricum stercoris</name>
    <dbReference type="NCBI Taxonomy" id="2838457"/>
    <lineage>
        <taxon>Bacteria</taxon>
        <taxon>Bacillati</taxon>
        <taxon>Bacillota</taxon>
        <taxon>Clostridia</taxon>
        <taxon>Lachnospirales</taxon>
        <taxon>Lachnospiraceae</taxon>
        <taxon>Anaerobutyricum</taxon>
    </lineage>
</organism>
<gene>
    <name evidence="3" type="ORF">H9968_11810</name>
</gene>
<keyword evidence="1" id="KW-0812">Transmembrane</keyword>
<sequence>MALQMAMTLAGTFPALGYLFLKKIYGENIRTRYYVYLLRLSVLFFLCPFQYFKFQFLPIAWTEIFDIQLYWDVLMKKLFGYSFVSIPSGDGYYYIISEKYFYLWILWFVIVAVALLIYLFWYLYMKWKIMRHSVEIEVSAREVGGQADAEREVSANGAPVQGRKNRHWQRRRTVKIYENDKVSGPCTIGWLCPGILLPDREYEESEMEWIRLHEMTHIRHRDIFWKLLCILVCILHWYNPFAWYLLCQYGKMSEYYCDEKCMEDRSMKEKKGYAMFLVREAVDKKAGAPVNYLSEKGKKMKERIRFILCGEKKKGTAVLAVGVLSFCLSGLSVFAYMPPYGDLDPMEENGYYLNEFEMKEMELDTDLAYDFSQSDILYFDEDGNPVSGVEEGNVQPYAKCSHSRTEKYKKVKHIRLDNGGCKVKEIELTKCKNCGAIVKKEVLSVTKRKKCPH</sequence>
<evidence type="ECO:0000259" key="2">
    <source>
        <dbReference type="Pfam" id="PF05569"/>
    </source>
</evidence>
<comment type="caution">
    <text evidence="3">The sequence shown here is derived from an EMBL/GenBank/DDBJ whole genome shotgun (WGS) entry which is preliminary data.</text>
</comment>
<dbReference type="InterPro" id="IPR052173">
    <property type="entry name" value="Beta-lactam_resp_regulator"/>
</dbReference>
<feature type="transmembrane region" description="Helical" evidence="1">
    <location>
        <begin position="317"/>
        <end position="337"/>
    </location>
</feature>
<evidence type="ECO:0000313" key="4">
    <source>
        <dbReference type="Proteomes" id="UP000824049"/>
    </source>
</evidence>
<evidence type="ECO:0000256" key="1">
    <source>
        <dbReference type="SAM" id="Phobius"/>
    </source>
</evidence>
<name>A0A9D2EN75_9FIRM</name>
<evidence type="ECO:0000313" key="3">
    <source>
        <dbReference type="EMBL" id="HIZ40578.1"/>
    </source>
</evidence>
<feature type="transmembrane region" description="Helical" evidence="1">
    <location>
        <begin position="33"/>
        <end position="52"/>
    </location>
</feature>
<keyword evidence="1" id="KW-1133">Transmembrane helix</keyword>
<feature type="transmembrane region" description="Helical" evidence="1">
    <location>
        <begin position="6"/>
        <end position="21"/>
    </location>
</feature>
<protein>
    <recommendedName>
        <fullName evidence="2">Peptidase M56 domain-containing protein</fullName>
    </recommendedName>
</protein>